<proteinExistence type="inferred from homology"/>
<dbReference type="AlphaFoldDB" id="A0A383TZ22"/>
<dbReference type="GO" id="GO:0006520">
    <property type="term" value="P:amino acid metabolic process"/>
    <property type="evidence" value="ECO:0007669"/>
    <property type="project" value="InterPro"/>
</dbReference>
<dbReference type="InterPro" id="IPR015422">
    <property type="entry name" value="PyrdxlP-dep_Trfase_small"/>
</dbReference>
<keyword evidence="4 7" id="KW-0808">Transferase</keyword>
<dbReference type="EMBL" id="UNSC01000003">
    <property type="protein sequence ID" value="SZD72490.1"/>
    <property type="molecule type" value="Genomic_DNA"/>
</dbReference>
<evidence type="ECO:0000313" key="7">
    <source>
        <dbReference type="EMBL" id="SZD72490.1"/>
    </source>
</evidence>
<comment type="cofactor">
    <cofactor evidence="1">
        <name>pyridoxal 5'-phosphate</name>
        <dbReference type="ChEBI" id="CHEBI:597326"/>
    </cofactor>
</comment>
<dbReference type="InterPro" id="IPR015424">
    <property type="entry name" value="PyrdxlP-dep_Trfase"/>
</dbReference>
<dbReference type="InterPro" id="IPR050596">
    <property type="entry name" value="AspAT/PAT-like"/>
</dbReference>
<evidence type="ECO:0000256" key="4">
    <source>
        <dbReference type="ARBA" id="ARBA00022679"/>
    </source>
</evidence>
<keyword evidence="3 7" id="KW-0032">Aminotransferase</keyword>
<dbReference type="PANTHER" id="PTHR46383">
    <property type="entry name" value="ASPARTATE AMINOTRANSFERASE"/>
    <property type="match status" value="1"/>
</dbReference>
<dbReference type="Pfam" id="PF00155">
    <property type="entry name" value="Aminotran_1_2"/>
    <property type="match status" value="1"/>
</dbReference>
<protein>
    <submittedName>
        <fullName evidence="7">Aspartate aminotransferase</fullName>
        <ecNumber evidence="7">2.6.1.1</ecNumber>
    </submittedName>
</protein>
<dbReference type="Proteomes" id="UP000262142">
    <property type="component" value="Unassembled WGS sequence"/>
</dbReference>
<evidence type="ECO:0000259" key="6">
    <source>
        <dbReference type="Pfam" id="PF00155"/>
    </source>
</evidence>
<dbReference type="InterPro" id="IPR004839">
    <property type="entry name" value="Aminotransferase_I/II_large"/>
</dbReference>
<feature type="domain" description="Aminotransferase class I/classII large" evidence="6">
    <location>
        <begin position="35"/>
        <end position="343"/>
    </location>
</feature>
<accession>A0A383TZ22</accession>
<evidence type="ECO:0000256" key="1">
    <source>
        <dbReference type="ARBA" id="ARBA00001933"/>
    </source>
</evidence>
<evidence type="ECO:0000313" key="8">
    <source>
        <dbReference type="Proteomes" id="UP000262142"/>
    </source>
</evidence>
<evidence type="ECO:0000256" key="2">
    <source>
        <dbReference type="ARBA" id="ARBA00007441"/>
    </source>
</evidence>
<dbReference type="InterPro" id="IPR015421">
    <property type="entry name" value="PyrdxlP-dep_Trfase_major"/>
</dbReference>
<dbReference type="GO" id="GO:0004069">
    <property type="term" value="F:L-aspartate:2-oxoglutarate aminotransferase activity"/>
    <property type="evidence" value="ECO:0007669"/>
    <property type="project" value="UniProtKB-EC"/>
</dbReference>
<dbReference type="Gene3D" id="3.40.640.10">
    <property type="entry name" value="Type I PLP-dependent aspartate aminotransferase-like (Major domain)"/>
    <property type="match status" value="1"/>
</dbReference>
<name>A0A383TZ22_9FLAO</name>
<keyword evidence="8" id="KW-1185">Reference proteome</keyword>
<reference evidence="7 8" key="1">
    <citation type="submission" date="2018-09" db="EMBL/GenBank/DDBJ databases">
        <authorList>
            <consortium name="Pathogen Informatics"/>
        </authorList>
    </citation>
    <scope>NUCLEOTIDE SEQUENCE [LARGE SCALE GENOMIC DNA]</scope>
    <source>
        <strain evidence="7 8">OH-22767</strain>
    </source>
</reference>
<organism evidence="7 8">
    <name type="scientific">Candidatus Ornithobacterium hominis</name>
    <dbReference type="NCBI Taxonomy" id="2497989"/>
    <lineage>
        <taxon>Bacteria</taxon>
        <taxon>Pseudomonadati</taxon>
        <taxon>Bacteroidota</taxon>
        <taxon>Flavobacteriia</taxon>
        <taxon>Flavobacteriales</taxon>
        <taxon>Weeksellaceae</taxon>
        <taxon>Ornithobacterium</taxon>
    </lineage>
</organism>
<evidence type="ECO:0000256" key="3">
    <source>
        <dbReference type="ARBA" id="ARBA00022576"/>
    </source>
</evidence>
<dbReference type="GO" id="GO:0030170">
    <property type="term" value="F:pyridoxal phosphate binding"/>
    <property type="evidence" value="ECO:0007669"/>
    <property type="project" value="InterPro"/>
</dbReference>
<sequence>MSLTISQRAQNMPESPIRKLMPSADIAIEKGLQVYQLNIGQPDIKSPSAAIKALHHWEEETLSYTRSEGEFEYRKNFAKYYQSVGYNIEAEDILATNGGSEALLFTISAIAEPGEEIIVPEPFYANYNGFASQLDVKLIPVSSCIETGFVLPPIEEFENKITPKTRAILICHPGNPTGYLYKREELEALKNLVLEHHIYLISDEVYREFAYDRKHFSILDFPEIRENAIVIDSESKRFSMCGIRLGAIITKNETVLSAALKFAQARLSPNIISQHIASAAHKNSGEYLKEANLKYRKRRDFTVKILNQIEGVICPEPQGAFYCVARLPIDDSERFAKWILEEFSWEGATTMIAPMQGFYSTPGKGVDEVRIAYVLDLEHLEKALKILEEALKVYPGRK</sequence>
<dbReference type="PANTHER" id="PTHR46383:SF2">
    <property type="entry name" value="AMINOTRANSFERASE"/>
    <property type="match status" value="1"/>
</dbReference>
<dbReference type="EC" id="2.6.1.1" evidence="7"/>
<dbReference type="NCBIfam" id="NF005744">
    <property type="entry name" value="PRK07568.1"/>
    <property type="match status" value="1"/>
</dbReference>
<dbReference type="Gene3D" id="3.90.1150.10">
    <property type="entry name" value="Aspartate Aminotransferase, domain 1"/>
    <property type="match status" value="1"/>
</dbReference>
<dbReference type="OrthoDB" id="9802328at2"/>
<keyword evidence="5" id="KW-0663">Pyridoxal phosphate</keyword>
<dbReference type="RefSeq" id="WP_119059266.1">
    <property type="nucleotide sequence ID" value="NZ_OX579588.1"/>
</dbReference>
<dbReference type="SUPFAM" id="SSF53383">
    <property type="entry name" value="PLP-dependent transferases"/>
    <property type="match status" value="1"/>
</dbReference>
<evidence type="ECO:0000256" key="5">
    <source>
        <dbReference type="ARBA" id="ARBA00022898"/>
    </source>
</evidence>
<gene>
    <name evidence="7" type="primary">aspC</name>
    <name evidence="7" type="ORF">SAMEA104719789_00939</name>
</gene>
<dbReference type="CDD" id="cd00609">
    <property type="entry name" value="AAT_like"/>
    <property type="match status" value="1"/>
</dbReference>
<comment type="similarity">
    <text evidence="2">Belongs to the class-I pyridoxal-phosphate-dependent aminotransferase family.</text>
</comment>